<evidence type="ECO:0000313" key="1">
    <source>
        <dbReference type="EMBL" id="WVZ95325.1"/>
    </source>
</evidence>
<dbReference type="InterPro" id="IPR006912">
    <property type="entry name" value="Harbinger_derived_prot"/>
</dbReference>
<dbReference type="Pfam" id="PF04827">
    <property type="entry name" value="Plant_tran"/>
    <property type="match status" value="1"/>
</dbReference>
<reference evidence="1 2" key="1">
    <citation type="submission" date="2024-02" db="EMBL/GenBank/DDBJ databases">
        <title>High-quality chromosome-scale genome assembly of Pensacola bahiagrass (Paspalum notatum Flugge var. saurae).</title>
        <authorList>
            <person name="Vega J.M."/>
            <person name="Podio M."/>
            <person name="Orjuela J."/>
            <person name="Siena L.A."/>
            <person name="Pessino S.C."/>
            <person name="Combes M.C."/>
            <person name="Mariac C."/>
            <person name="Albertini E."/>
            <person name="Pupilli F."/>
            <person name="Ortiz J.P.A."/>
            <person name="Leblanc O."/>
        </authorList>
    </citation>
    <scope>NUCLEOTIDE SEQUENCE [LARGE SCALE GENOMIC DNA]</scope>
    <source>
        <strain evidence="1">R1</strain>
        <tissue evidence="1">Leaf</tissue>
    </source>
</reference>
<evidence type="ECO:0008006" key="3">
    <source>
        <dbReference type="Google" id="ProtNLM"/>
    </source>
</evidence>
<sequence>MVFIFSAKNRCPEKKGFHPLCTAAMRMLAYACPADSLKPWTLVQKFVQGVNEVFGPQYLRRPTAQDIQAQLKMVEAHGFPGMIGSLDCMHWEWKNCPVGWQGQFTRGDHGKATVMLEAVATHDLWIWHAFFGVAGSNNDINVLNQSPLFTDVLQGRAPLVHFSVNERQYDMGYYLVDGIYPGWAAFVKSIPSPQSDRHKLFARKQESARKDVERAFAALQSRFAILRYAARYWHRSTLSDIMYACIILHNMIVEDERDSYARAGNYDLNYDQERYHPIPEADNQQGPIDGFNNLLLRNKKNPG</sequence>
<keyword evidence="2" id="KW-1185">Reference proteome</keyword>
<dbReference type="Proteomes" id="UP001341281">
    <property type="component" value="Chromosome 09"/>
</dbReference>
<protein>
    <recommendedName>
        <fullName evidence="3">Transposase</fullName>
    </recommendedName>
</protein>
<dbReference type="PANTHER" id="PTHR47150:SF6">
    <property type="entry name" value="OS01G0872900 PROTEIN"/>
    <property type="match status" value="1"/>
</dbReference>
<dbReference type="AlphaFoldDB" id="A0AAQ3UN79"/>
<gene>
    <name evidence="1" type="ORF">U9M48_041107</name>
</gene>
<name>A0AAQ3UN79_PASNO</name>
<dbReference type="EMBL" id="CP144753">
    <property type="protein sequence ID" value="WVZ95325.1"/>
    <property type="molecule type" value="Genomic_DNA"/>
</dbReference>
<proteinExistence type="predicted"/>
<dbReference type="PANTHER" id="PTHR47150">
    <property type="entry name" value="OS12G0169200 PROTEIN"/>
    <property type="match status" value="1"/>
</dbReference>
<organism evidence="1 2">
    <name type="scientific">Paspalum notatum var. saurae</name>
    <dbReference type="NCBI Taxonomy" id="547442"/>
    <lineage>
        <taxon>Eukaryota</taxon>
        <taxon>Viridiplantae</taxon>
        <taxon>Streptophyta</taxon>
        <taxon>Embryophyta</taxon>
        <taxon>Tracheophyta</taxon>
        <taxon>Spermatophyta</taxon>
        <taxon>Magnoliopsida</taxon>
        <taxon>Liliopsida</taxon>
        <taxon>Poales</taxon>
        <taxon>Poaceae</taxon>
        <taxon>PACMAD clade</taxon>
        <taxon>Panicoideae</taxon>
        <taxon>Andropogonodae</taxon>
        <taxon>Paspaleae</taxon>
        <taxon>Paspalinae</taxon>
        <taxon>Paspalum</taxon>
    </lineage>
</organism>
<accession>A0AAQ3UN79</accession>
<evidence type="ECO:0000313" key="2">
    <source>
        <dbReference type="Proteomes" id="UP001341281"/>
    </source>
</evidence>